<evidence type="ECO:0000259" key="15">
    <source>
        <dbReference type="PROSITE" id="PS50846"/>
    </source>
</evidence>
<evidence type="ECO:0000256" key="13">
    <source>
        <dbReference type="RuleBase" id="RU362081"/>
    </source>
</evidence>
<dbReference type="GeneID" id="112275278"/>
<evidence type="ECO:0000256" key="7">
    <source>
        <dbReference type="ARBA" id="ARBA00022741"/>
    </source>
</evidence>
<dbReference type="Proteomes" id="UP000006727">
    <property type="component" value="Chromosome 2"/>
</dbReference>
<evidence type="ECO:0000313" key="17">
    <source>
        <dbReference type="EnsemblPlants" id="Pp3c2_8660V3.1"/>
    </source>
</evidence>
<dbReference type="EnsemblPlants" id="Pp3c2_8660V3.4">
    <property type="protein sequence ID" value="Pp3c2_8660V3.4"/>
    <property type="gene ID" value="Pp3c2_8660"/>
</dbReference>
<dbReference type="InterPro" id="IPR036412">
    <property type="entry name" value="HAD-like_sf"/>
</dbReference>
<accession>A0A2K1L0Q5</accession>
<evidence type="ECO:0000256" key="14">
    <source>
        <dbReference type="SAM" id="MobiDB-lite"/>
    </source>
</evidence>
<dbReference type="SFLD" id="SFLDF00027">
    <property type="entry name" value="p-type_atpase"/>
    <property type="match status" value="1"/>
</dbReference>
<organism evidence="16">
    <name type="scientific">Physcomitrium patens</name>
    <name type="common">Spreading-leaved earth moss</name>
    <name type="synonym">Physcomitrella patens</name>
    <dbReference type="NCBI Taxonomy" id="3218"/>
    <lineage>
        <taxon>Eukaryota</taxon>
        <taxon>Viridiplantae</taxon>
        <taxon>Streptophyta</taxon>
        <taxon>Embryophyta</taxon>
        <taxon>Bryophyta</taxon>
        <taxon>Bryophytina</taxon>
        <taxon>Bryopsida</taxon>
        <taxon>Funariidae</taxon>
        <taxon>Funariales</taxon>
        <taxon>Funariaceae</taxon>
        <taxon>Physcomitrium</taxon>
    </lineage>
</organism>
<dbReference type="GO" id="GO:0019829">
    <property type="term" value="F:ATPase-coupled monoatomic cation transmembrane transporter activity"/>
    <property type="evidence" value="ECO:0007669"/>
    <property type="project" value="InterPro"/>
</dbReference>
<dbReference type="InterPro" id="IPR023299">
    <property type="entry name" value="ATPase_P-typ_cyto_dom_N"/>
</dbReference>
<dbReference type="InterPro" id="IPR044492">
    <property type="entry name" value="P_typ_ATPase_HD_dom"/>
</dbReference>
<dbReference type="SUPFAM" id="SSF81665">
    <property type="entry name" value="Calcium ATPase, transmembrane domain M"/>
    <property type="match status" value="1"/>
</dbReference>
<sequence length="1338" mass="144406">MESVALVDGGKFPLPSCVDYNEGQHFVVLDENGRPQHVSLPQEYADSIKSTELCFKDHRTQDASAGVCYLQEAGYFHPHVHRGEDIQDIPLEQCIDEHCMEKSGCALPVLRELSDLCQTVLPVVDIDHEHKEGCGHSQIRHGDHFDWLVPLNDGSFSLSHPQVQNGHERGFIEHGRLINRGKTVAKLKLRPTLVDLFSYESPKQTGYESLPQCAEDVQAHERDGFAIAKGQLDEKCTLMPFASVGRNLVQEGMTKVDIPVNFGGALCKTKLDVMGICCPSEVPLIKKLLAPLTGVEDVSVNVTAKTVLVLHDPLLISDVQLVKVLNGAHLDASIHQRGELKGGRNWPSPWCLGSGILLAIAFFKYLYEPMHWVALGAVAVGVPPIVVKAIAALRKFFLDINILMLIAVSGAIALQDYLEAGTIVFLFTLAEWLETRSTSKARSAIASVVDRAPQNAMLVDGGMRVRVEEVAVGTLLSVKTGEAIPIDGEVLSGRGLVDESSLTGESVPVEKETEAFVWAGTTILSGYLTIKTTALSADSAVARMVKLVEEAQHQRSNTELLVEKIAKYYTPGVVIAALVIGIAPWASGVHNPTHYVYLALVLLVVACPCALVISTPVVITCGIAQAARLGLLVKGGTYLEVLGRLKVMAFDKTGTLSEGQFCVYSMLPIDGISTLKEVLYWTTSVENKASHPLAAAIVTYARLKGVEPSENVANFEVIAGEGVSAEVDGHTIHIGNARMAARFGWDTAAAVETLANWSSSGATVGWVGLDGIAIGIFSVGDKLRSEAAEAVRELKKLGIRVAMLTGDSNAAAVKVQNKIGEMDVYAELIPEDKVRIIKELKHHGTIAMVGDGINDAPALATADVGIAMGVAGSAVAMETADVALMTNDLRKLAAAVRLGLDCRWKIAQNITFSFATKLLIIGLVAGGYASLWGGVVADVGTCLAVIFNSRRILKKVEHQAQDNCISENLAFDKETKSYHSGCCVKGEGNMEEKAFTSTNIKAPVISHKPKVRFSWLHKHNQQQNHHHHHLHHQHHEKKEKCEEDDFCCADKEYRPPCCSSARCEKIVLTSRGKGHKHGNNVGGFDRTKGERISAGFCESHSCSNVPLDPTVQVMHKDCDPIKKCLPEEIEVQNIEFIRMPRTSEKDAGCCSSDTCNSRSTLFQGALLEADFCEENCEGRLLTKSQRRDNMGHSGVVNKEQVSEYCSIRSCKHSSSTKTPSTLEVREDSNQRSSPSSITTYSICCSSDSCKVSSNRNVMSLITEVSKDSNSGGSTNEAVKLAVGYCGNSNGNSSNCDGEASPANLAVVGLSAANEQTSKPVTGSPDSCCADLSTKIVCQ</sequence>
<dbReference type="FunFam" id="3.30.70.100:FF:000022">
    <property type="entry name" value="Putative cadmium/zinc-transporting ATPase 3"/>
    <property type="match status" value="1"/>
</dbReference>
<dbReference type="PaxDb" id="3218-PP1S237_84V6.1"/>
<evidence type="ECO:0000256" key="2">
    <source>
        <dbReference type="ARBA" id="ARBA00006024"/>
    </source>
</evidence>
<dbReference type="GO" id="GO:0016887">
    <property type="term" value="F:ATP hydrolysis activity"/>
    <property type="evidence" value="ECO:0007669"/>
    <property type="project" value="InterPro"/>
</dbReference>
<dbReference type="Gene3D" id="3.30.70.100">
    <property type="match status" value="1"/>
</dbReference>
<dbReference type="GO" id="GO:0005886">
    <property type="term" value="C:plasma membrane"/>
    <property type="evidence" value="ECO:0007669"/>
    <property type="project" value="UniProtKB-SubCell"/>
</dbReference>
<dbReference type="InterPro" id="IPR059000">
    <property type="entry name" value="ATPase_P-type_domA"/>
</dbReference>
<keyword evidence="9" id="KW-1278">Translocase</keyword>
<dbReference type="SUPFAM" id="SSF55008">
    <property type="entry name" value="HMA, heavy metal-associated domain"/>
    <property type="match status" value="1"/>
</dbReference>
<name>A0A2K1L0Q5_PHYPA</name>
<feature type="transmembrane region" description="Helical" evidence="13">
    <location>
        <begin position="568"/>
        <end position="588"/>
    </location>
</feature>
<feature type="compositionally biased region" description="Polar residues" evidence="14">
    <location>
        <begin position="1212"/>
        <end position="1221"/>
    </location>
</feature>
<evidence type="ECO:0000256" key="12">
    <source>
        <dbReference type="ARBA" id="ARBA00023136"/>
    </source>
</evidence>
<dbReference type="PANTHER" id="PTHR48085">
    <property type="entry name" value="CADMIUM/ZINC-TRANSPORTING ATPASE HMA2-RELATED"/>
    <property type="match status" value="1"/>
</dbReference>
<evidence type="ECO:0000256" key="8">
    <source>
        <dbReference type="ARBA" id="ARBA00022840"/>
    </source>
</evidence>
<evidence type="ECO:0000256" key="1">
    <source>
        <dbReference type="ARBA" id="ARBA00004651"/>
    </source>
</evidence>
<feature type="transmembrane region" description="Helical" evidence="13">
    <location>
        <begin position="372"/>
        <end position="391"/>
    </location>
</feature>
<dbReference type="STRING" id="3218.A0A2K1L0Q5"/>
<evidence type="ECO:0000256" key="10">
    <source>
        <dbReference type="ARBA" id="ARBA00022989"/>
    </source>
</evidence>
<keyword evidence="8 13" id="KW-0067">ATP-binding</keyword>
<dbReference type="SUPFAM" id="SSF56784">
    <property type="entry name" value="HAD-like"/>
    <property type="match status" value="1"/>
</dbReference>
<evidence type="ECO:0000256" key="11">
    <source>
        <dbReference type="ARBA" id="ARBA00023065"/>
    </source>
</evidence>
<feature type="transmembrane region" description="Helical" evidence="13">
    <location>
        <begin position="595"/>
        <end position="619"/>
    </location>
</feature>
<proteinExistence type="inferred from homology"/>
<dbReference type="EnsemblPlants" id="Pp3c2_8660V3.1">
    <property type="protein sequence ID" value="Pp3c2_8660V3.1"/>
    <property type="gene ID" value="Pp3c2_8660"/>
</dbReference>
<dbReference type="EnsemblPlants" id="Pp3c2_8660V3.3">
    <property type="protein sequence ID" value="Pp3c2_8660V3.3"/>
    <property type="gene ID" value="Pp3c2_8660"/>
</dbReference>
<comment type="subcellular location">
    <subcellularLocation>
        <location evidence="1">Cell membrane</location>
        <topology evidence="1">Multi-pass membrane protein</topology>
    </subcellularLocation>
    <subcellularLocation>
        <location evidence="13">Membrane</location>
    </subcellularLocation>
</comment>
<dbReference type="OrthoDB" id="432719at2759"/>
<keyword evidence="7 13" id="KW-0547">Nucleotide-binding</keyword>
<feature type="transmembrane region" description="Helical" evidence="13">
    <location>
        <begin position="918"/>
        <end position="947"/>
    </location>
</feature>
<reference evidence="16 18" key="2">
    <citation type="journal article" date="2018" name="Plant J.">
        <title>The Physcomitrella patens chromosome-scale assembly reveals moss genome structure and evolution.</title>
        <authorList>
            <person name="Lang D."/>
            <person name="Ullrich K.K."/>
            <person name="Murat F."/>
            <person name="Fuchs J."/>
            <person name="Jenkins J."/>
            <person name="Haas F.B."/>
            <person name="Piednoel M."/>
            <person name="Gundlach H."/>
            <person name="Van Bel M."/>
            <person name="Meyberg R."/>
            <person name="Vives C."/>
            <person name="Morata J."/>
            <person name="Symeonidi A."/>
            <person name="Hiss M."/>
            <person name="Muchero W."/>
            <person name="Kamisugi Y."/>
            <person name="Saleh O."/>
            <person name="Blanc G."/>
            <person name="Decker E.L."/>
            <person name="van Gessel N."/>
            <person name="Grimwood J."/>
            <person name="Hayes R.D."/>
            <person name="Graham S.W."/>
            <person name="Gunter L.E."/>
            <person name="McDaniel S.F."/>
            <person name="Hoernstein S.N.W."/>
            <person name="Larsson A."/>
            <person name="Li F.W."/>
            <person name="Perroud P.F."/>
            <person name="Phillips J."/>
            <person name="Ranjan P."/>
            <person name="Rokshar D.S."/>
            <person name="Rothfels C.J."/>
            <person name="Schneider L."/>
            <person name="Shu S."/>
            <person name="Stevenson D.W."/>
            <person name="Thummler F."/>
            <person name="Tillich M."/>
            <person name="Villarreal Aguilar J.C."/>
            <person name="Widiez T."/>
            <person name="Wong G.K."/>
            <person name="Wymore A."/>
            <person name="Zhang Y."/>
            <person name="Zimmer A.D."/>
            <person name="Quatrano R.S."/>
            <person name="Mayer K.F.X."/>
            <person name="Goodstein D."/>
            <person name="Casacuberta J.M."/>
            <person name="Vandepoele K."/>
            <person name="Reski R."/>
            <person name="Cuming A.C."/>
            <person name="Tuskan G.A."/>
            <person name="Maumus F."/>
            <person name="Salse J."/>
            <person name="Schmutz J."/>
            <person name="Rensing S.A."/>
        </authorList>
    </citation>
    <scope>NUCLEOTIDE SEQUENCE [LARGE SCALE GENOMIC DNA]</scope>
    <source>
        <strain evidence="17 18">cv. Gransden 2004</strain>
    </source>
</reference>
<evidence type="ECO:0000256" key="4">
    <source>
        <dbReference type="ARBA" id="ARBA00022475"/>
    </source>
</evidence>
<dbReference type="GO" id="GO:0016020">
    <property type="term" value="C:membrane"/>
    <property type="evidence" value="ECO:0000318"/>
    <property type="project" value="GO_Central"/>
</dbReference>
<feature type="region of interest" description="Disordered" evidence="14">
    <location>
        <begin position="1211"/>
        <end position="1236"/>
    </location>
</feature>
<keyword evidence="12 13" id="KW-0472">Membrane</keyword>
<keyword evidence="18" id="KW-1185">Reference proteome</keyword>
<dbReference type="Gene3D" id="3.40.50.1000">
    <property type="entry name" value="HAD superfamily/HAD-like"/>
    <property type="match status" value="1"/>
</dbReference>
<dbReference type="SFLD" id="SFLDS00003">
    <property type="entry name" value="Haloacid_Dehalogenase"/>
    <property type="match status" value="1"/>
</dbReference>
<evidence type="ECO:0000313" key="18">
    <source>
        <dbReference type="Proteomes" id="UP000006727"/>
    </source>
</evidence>
<dbReference type="FunFam" id="2.70.150.10:FF:000002">
    <property type="entry name" value="Copper-transporting ATPase 1, putative"/>
    <property type="match status" value="1"/>
</dbReference>
<dbReference type="GO" id="GO:0005524">
    <property type="term" value="F:ATP binding"/>
    <property type="evidence" value="ECO:0007669"/>
    <property type="project" value="UniProtKB-UniRule"/>
</dbReference>
<reference evidence="16 18" key="1">
    <citation type="journal article" date="2008" name="Science">
        <title>The Physcomitrella genome reveals evolutionary insights into the conquest of land by plants.</title>
        <authorList>
            <person name="Rensing S."/>
            <person name="Lang D."/>
            <person name="Zimmer A."/>
            <person name="Terry A."/>
            <person name="Salamov A."/>
            <person name="Shapiro H."/>
            <person name="Nishiyama T."/>
            <person name="Perroud P.-F."/>
            <person name="Lindquist E."/>
            <person name="Kamisugi Y."/>
            <person name="Tanahashi T."/>
            <person name="Sakakibara K."/>
            <person name="Fujita T."/>
            <person name="Oishi K."/>
            <person name="Shin-I T."/>
            <person name="Kuroki Y."/>
            <person name="Toyoda A."/>
            <person name="Suzuki Y."/>
            <person name="Hashimoto A."/>
            <person name="Yamaguchi K."/>
            <person name="Sugano A."/>
            <person name="Kohara Y."/>
            <person name="Fujiyama A."/>
            <person name="Anterola A."/>
            <person name="Aoki S."/>
            <person name="Ashton N."/>
            <person name="Barbazuk W.B."/>
            <person name="Barker E."/>
            <person name="Bennetzen J."/>
            <person name="Bezanilla M."/>
            <person name="Blankenship R."/>
            <person name="Cho S.H."/>
            <person name="Dutcher S."/>
            <person name="Estelle M."/>
            <person name="Fawcett J.A."/>
            <person name="Gundlach H."/>
            <person name="Hanada K."/>
            <person name="Heyl A."/>
            <person name="Hicks K.A."/>
            <person name="Hugh J."/>
            <person name="Lohr M."/>
            <person name="Mayer K."/>
            <person name="Melkozernov A."/>
            <person name="Murata T."/>
            <person name="Nelson D."/>
            <person name="Pils B."/>
            <person name="Prigge M."/>
            <person name="Reiss B."/>
            <person name="Renner T."/>
            <person name="Rombauts S."/>
            <person name="Rushton P."/>
            <person name="Sanderfoot A."/>
            <person name="Schween G."/>
            <person name="Shiu S.-H."/>
            <person name="Stueber K."/>
            <person name="Theodoulou F.L."/>
            <person name="Tu H."/>
            <person name="Van de Peer Y."/>
            <person name="Verrier P.J."/>
            <person name="Waters E."/>
            <person name="Wood A."/>
            <person name="Yang L."/>
            <person name="Cove D."/>
            <person name="Cuming A."/>
            <person name="Hasebe M."/>
            <person name="Lucas S."/>
            <person name="Mishler D.B."/>
            <person name="Reski R."/>
            <person name="Grigoriev I."/>
            <person name="Quatrano R.S."/>
            <person name="Boore J.L."/>
        </authorList>
    </citation>
    <scope>NUCLEOTIDE SEQUENCE [LARGE SCALE GENOMIC DNA]</scope>
    <source>
        <strain evidence="17 18">cv. Gransden 2004</strain>
    </source>
</reference>
<dbReference type="CDD" id="cd02079">
    <property type="entry name" value="P-type_ATPase_HM"/>
    <property type="match status" value="1"/>
</dbReference>
<dbReference type="RefSeq" id="XP_024361292.1">
    <property type="nucleotide sequence ID" value="XM_024505524.2"/>
</dbReference>
<dbReference type="Gramene" id="Pp3c2_8660V3.4">
    <property type="protein sequence ID" value="Pp3c2_8660V3.4"/>
    <property type="gene ID" value="Pp3c2_8660"/>
</dbReference>
<dbReference type="InterPro" id="IPR001757">
    <property type="entry name" value="P_typ_ATPase"/>
</dbReference>
<keyword evidence="5 13" id="KW-0812">Transmembrane</keyword>
<dbReference type="PROSITE" id="PS50846">
    <property type="entry name" value="HMA_2"/>
    <property type="match status" value="1"/>
</dbReference>
<dbReference type="Gramene" id="Pp3c2_8660V3.1">
    <property type="protein sequence ID" value="Pp3c2_8660V3.1"/>
    <property type="gene ID" value="Pp3c2_8660"/>
</dbReference>
<keyword evidence="3" id="KW-0813">Transport</keyword>
<dbReference type="GO" id="GO:0055085">
    <property type="term" value="P:transmembrane transport"/>
    <property type="evidence" value="ECO:0000318"/>
    <property type="project" value="GO_Central"/>
</dbReference>
<keyword evidence="11" id="KW-0406">Ion transport</keyword>
<protein>
    <recommendedName>
        <fullName evidence="15">HMA domain-containing protein</fullName>
    </recommendedName>
</protein>
<feature type="domain" description="HMA" evidence="15">
    <location>
        <begin position="267"/>
        <end position="333"/>
    </location>
</feature>
<evidence type="ECO:0000256" key="6">
    <source>
        <dbReference type="ARBA" id="ARBA00022723"/>
    </source>
</evidence>
<evidence type="ECO:0000256" key="5">
    <source>
        <dbReference type="ARBA" id="ARBA00022692"/>
    </source>
</evidence>
<dbReference type="FunFam" id="3.40.50.1000:FF:000020">
    <property type="entry name" value="Probable cation-transporting P-type ATPase"/>
    <property type="match status" value="1"/>
</dbReference>
<evidence type="ECO:0000313" key="16">
    <source>
        <dbReference type="EMBL" id="PNR59602.1"/>
    </source>
</evidence>
<dbReference type="InterPro" id="IPR006121">
    <property type="entry name" value="HMA_dom"/>
</dbReference>
<dbReference type="GO" id="GO:0022857">
    <property type="term" value="F:transmembrane transporter activity"/>
    <property type="evidence" value="ECO:0000318"/>
    <property type="project" value="GO_Central"/>
</dbReference>
<evidence type="ECO:0000256" key="3">
    <source>
        <dbReference type="ARBA" id="ARBA00022448"/>
    </source>
</evidence>
<dbReference type="NCBIfam" id="TIGR01494">
    <property type="entry name" value="ATPase_P-type"/>
    <property type="match status" value="1"/>
</dbReference>
<dbReference type="InterPro" id="IPR023298">
    <property type="entry name" value="ATPase_P-typ_TM_dom_sf"/>
</dbReference>
<dbReference type="GO" id="GO:0046872">
    <property type="term" value="F:metal ion binding"/>
    <property type="evidence" value="ECO:0007669"/>
    <property type="project" value="UniProtKB-KW"/>
</dbReference>
<dbReference type="InterPro" id="IPR036163">
    <property type="entry name" value="HMA_dom_sf"/>
</dbReference>
<dbReference type="SFLD" id="SFLDG00002">
    <property type="entry name" value="C1.7:_P-type_atpase_like"/>
    <property type="match status" value="1"/>
</dbReference>
<dbReference type="EMBL" id="ABEU02000002">
    <property type="protein sequence ID" value="PNR59602.1"/>
    <property type="molecule type" value="Genomic_DNA"/>
</dbReference>
<dbReference type="Gene3D" id="2.70.150.10">
    <property type="entry name" value="Calcium-transporting ATPase, cytoplasmic transduction domain A"/>
    <property type="match status" value="1"/>
</dbReference>
<dbReference type="PROSITE" id="PS01229">
    <property type="entry name" value="COF_2"/>
    <property type="match status" value="1"/>
</dbReference>
<reference evidence="17" key="3">
    <citation type="submission" date="2020-12" db="UniProtKB">
        <authorList>
            <consortium name="EnsemblPlants"/>
        </authorList>
    </citation>
    <scope>IDENTIFICATION</scope>
</reference>
<dbReference type="PRINTS" id="PR00119">
    <property type="entry name" value="CATATPASE"/>
</dbReference>
<dbReference type="NCBIfam" id="TIGR01525">
    <property type="entry name" value="ATPase-IB_hvy"/>
    <property type="match status" value="1"/>
</dbReference>
<dbReference type="Pfam" id="PF00122">
    <property type="entry name" value="E1-E2_ATPase"/>
    <property type="match status" value="1"/>
</dbReference>
<keyword evidence="6 13" id="KW-0479">Metal-binding</keyword>
<dbReference type="Pfam" id="PF00702">
    <property type="entry name" value="Hydrolase"/>
    <property type="match status" value="1"/>
</dbReference>
<keyword evidence="4" id="KW-1003">Cell membrane</keyword>
<dbReference type="Gene3D" id="3.40.1110.10">
    <property type="entry name" value="Calcium-transporting ATPase, cytoplasmic domain N"/>
    <property type="match status" value="1"/>
</dbReference>
<dbReference type="InterPro" id="IPR051014">
    <property type="entry name" value="Cation_Transport_ATPase_IB"/>
</dbReference>
<dbReference type="PRINTS" id="PR00120">
    <property type="entry name" value="HATPASE"/>
</dbReference>
<comment type="similarity">
    <text evidence="2 13">Belongs to the cation transport ATPase (P-type) (TC 3.A.3) family. Type IB subfamily.</text>
</comment>
<dbReference type="SUPFAM" id="SSF81653">
    <property type="entry name" value="Calcium ATPase, transduction domain A"/>
    <property type="match status" value="1"/>
</dbReference>
<evidence type="ECO:0000256" key="9">
    <source>
        <dbReference type="ARBA" id="ARBA00022967"/>
    </source>
</evidence>
<keyword evidence="10 13" id="KW-1133">Transmembrane helix</keyword>
<dbReference type="InterPro" id="IPR027256">
    <property type="entry name" value="P-typ_ATPase_IB"/>
</dbReference>
<dbReference type="InterPro" id="IPR008250">
    <property type="entry name" value="ATPase_P-typ_transduc_dom_A_sf"/>
</dbReference>
<dbReference type="InterPro" id="IPR023214">
    <property type="entry name" value="HAD_sf"/>
</dbReference>
<gene>
    <name evidence="17" type="primary">LOC112275278</name>
    <name evidence="16" type="ORF">PHYPA_002394</name>
</gene>
<dbReference type="Gramene" id="Pp3c2_8660V3.3">
    <property type="protein sequence ID" value="Pp3c2_8660V3.3"/>
    <property type="gene ID" value="Pp3c2_8660"/>
</dbReference>
<dbReference type="PANTHER" id="PTHR48085:SF5">
    <property type="entry name" value="CADMIUM_ZINC-TRANSPORTING ATPASE HMA4-RELATED"/>
    <property type="match status" value="1"/>
</dbReference>